<evidence type="ECO:0000256" key="4">
    <source>
        <dbReference type="PROSITE-ProRule" id="PRU00175"/>
    </source>
</evidence>
<reference evidence="6" key="1">
    <citation type="submission" date="2015-11" db="EMBL/GenBank/DDBJ databases">
        <title>De novo transcriptome assembly of four potential Pierce s Disease insect vectors from Arizona vineyards.</title>
        <authorList>
            <person name="Tassone E.E."/>
        </authorList>
    </citation>
    <scope>NUCLEOTIDE SEQUENCE</scope>
</reference>
<dbReference type="Gene3D" id="3.30.40.10">
    <property type="entry name" value="Zinc/RING finger domain, C3HC4 (zinc finger)"/>
    <property type="match status" value="1"/>
</dbReference>
<evidence type="ECO:0000256" key="2">
    <source>
        <dbReference type="ARBA" id="ARBA00022771"/>
    </source>
</evidence>
<dbReference type="AlphaFoldDB" id="A0A1B6GUL1"/>
<dbReference type="Pfam" id="PF21362">
    <property type="entry name" value="Sina_RING"/>
    <property type="match status" value="1"/>
</dbReference>
<keyword evidence="2 4" id="KW-0863">Zinc-finger</keyword>
<dbReference type="SUPFAM" id="SSF57850">
    <property type="entry name" value="RING/U-box"/>
    <property type="match status" value="1"/>
</dbReference>
<dbReference type="InterPro" id="IPR004162">
    <property type="entry name" value="SINA-like_animal"/>
</dbReference>
<dbReference type="InterPro" id="IPR001841">
    <property type="entry name" value="Znf_RING"/>
</dbReference>
<feature type="domain" description="RING-type" evidence="5">
    <location>
        <begin position="69"/>
        <end position="104"/>
    </location>
</feature>
<evidence type="ECO:0000259" key="5">
    <source>
        <dbReference type="PROSITE" id="PS50089"/>
    </source>
</evidence>
<dbReference type="PROSITE" id="PS50089">
    <property type="entry name" value="ZF_RING_2"/>
    <property type="match status" value="1"/>
</dbReference>
<dbReference type="GO" id="GO:0005737">
    <property type="term" value="C:cytoplasm"/>
    <property type="evidence" value="ECO:0007669"/>
    <property type="project" value="TreeGrafter"/>
</dbReference>
<dbReference type="InterPro" id="IPR013083">
    <property type="entry name" value="Znf_RING/FYVE/PHD"/>
</dbReference>
<dbReference type="EMBL" id="GECZ01003641">
    <property type="protein sequence ID" value="JAS66128.1"/>
    <property type="molecule type" value="Transcribed_RNA"/>
</dbReference>
<proteinExistence type="predicted"/>
<accession>A0A1B6GUL1</accession>
<evidence type="ECO:0000256" key="1">
    <source>
        <dbReference type="ARBA" id="ARBA00022723"/>
    </source>
</evidence>
<dbReference type="GO" id="GO:0008270">
    <property type="term" value="F:zinc ion binding"/>
    <property type="evidence" value="ECO:0007669"/>
    <property type="project" value="UniProtKB-KW"/>
</dbReference>
<evidence type="ECO:0000313" key="6">
    <source>
        <dbReference type="EMBL" id="JAS66128.1"/>
    </source>
</evidence>
<dbReference type="InterPro" id="IPR049548">
    <property type="entry name" value="Sina-like_RING"/>
</dbReference>
<keyword evidence="3" id="KW-0862">Zinc</keyword>
<dbReference type="GO" id="GO:0031624">
    <property type="term" value="F:ubiquitin conjugating enzyme binding"/>
    <property type="evidence" value="ECO:0007669"/>
    <property type="project" value="TreeGrafter"/>
</dbReference>
<organism evidence="6">
    <name type="scientific">Cuerna arida</name>
    <dbReference type="NCBI Taxonomy" id="1464854"/>
    <lineage>
        <taxon>Eukaryota</taxon>
        <taxon>Metazoa</taxon>
        <taxon>Ecdysozoa</taxon>
        <taxon>Arthropoda</taxon>
        <taxon>Hexapoda</taxon>
        <taxon>Insecta</taxon>
        <taxon>Pterygota</taxon>
        <taxon>Neoptera</taxon>
        <taxon>Paraneoptera</taxon>
        <taxon>Hemiptera</taxon>
        <taxon>Auchenorrhyncha</taxon>
        <taxon>Membracoidea</taxon>
        <taxon>Cicadellidae</taxon>
        <taxon>Cicadellinae</taxon>
        <taxon>Proconiini</taxon>
        <taxon>Cuerna</taxon>
    </lineage>
</organism>
<dbReference type="PANTHER" id="PTHR45877:SF2">
    <property type="entry name" value="E3 UBIQUITIN-PROTEIN LIGASE SINA-RELATED"/>
    <property type="match status" value="1"/>
</dbReference>
<name>A0A1B6GUL1_9HEMI</name>
<dbReference type="PANTHER" id="PTHR45877">
    <property type="entry name" value="E3 UBIQUITIN-PROTEIN LIGASE SIAH2"/>
    <property type="match status" value="1"/>
</dbReference>
<protein>
    <recommendedName>
        <fullName evidence="5">RING-type domain-containing protein</fullName>
    </recommendedName>
</protein>
<feature type="non-terminal residue" evidence="6">
    <location>
        <position position="164"/>
    </location>
</feature>
<dbReference type="GO" id="GO:0043161">
    <property type="term" value="P:proteasome-mediated ubiquitin-dependent protein catabolic process"/>
    <property type="evidence" value="ECO:0007669"/>
    <property type="project" value="TreeGrafter"/>
</dbReference>
<evidence type="ECO:0000256" key="3">
    <source>
        <dbReference type="ARBA" id="ARBA00022833"/>
    </source>
</evidence>
<keyword evidence="1" id="KW-0479">Metal-binding</keyword>
<dbReference type="GO" id="GO:0061630">
    <property type="term" value="F:ubiquitin protein ligase activity"/>
    <property type="evidence" value="ECO:0007669"/>
    <property type="project" value="TreeGrafter"/>
</dbReference>
<sequence length="164" mass="18567">ITWSLCLWQNCLSINFSEFSAIGVIIVVVPDSHFPETHSQRSTSLEAMDHFTIEDFKTSIETLLDIVSCAICLEKVKGEVVQCVNGHLLCGECKTDLRDCPTCRQQFSEATPSRTIAQVIKALPAQCKHKKCLVYVRPSGDDHEKYCGYRETCCKWCEWRGCVK</sequence>
<gene>
    <name evidence="6" type="ORF">g.6053</name>
</gene>
<feature type="non-terminal residue" evidence="6">
    <location>
        <position position="1"/>
    </location>
</feature>